<dbReference type="PANTHER" id="PTHR30244">
    <property type="entry name" value="TRANSAMINASE"/>
    <property type="match status" value="1"/>
</dbReference>
<dbReference type="Pfam" id="PF01041">
    <property type="entry name" value="DegT_DnrJ_EryC1"/>
    <property type="match status" value="1"/>
</dbReference>
<dbReference type="GO" id="GO:0008483">
    <property type="term" value="F:transaminase activity"/>
    <property type="evidence" value="ECO:0007669"/>
    <property type="project" value="TreeGrafter"/>
</dbReference>
<organism evidence="1">
    <name type="scientific">marine metagenome</name>
    <dbReference type="NCBI Taxonomy" id="408172"/>
    <lineage>
        <taxon>unclassified sequences</taxon>
        <taxon>metagenomes</taxon>
        <taxon>ecological metagenomes</taxon>
    </lineage>
</organism>
<sequence>MSLNWPLMENNITREDLDTLVEFLQGNPILTQSENVSEFEREWSEWVGVKYSIFVNSGSSANLISLAALKQVTGSGGEIIVPPLTWVSDISSVLFCGYNPVFVDINPKTLSMNDEQVIAKLTENTKAVFLTHAQGFNGLTDRLLSTLTKRNIPLIEDVCESHGAEFNSKKLGSFGWVSNFSFYYAHHMTTIEGGMVCTDSEEVYQVCRMLRSHGMVREVTNDEIKNSYKNENPELNPEFIFAFPAFNMRNTELGAVLGRNQLKRLDANNEKRRKNFKLFLELLDPEKYQTEFNLDGCCNYAFNLILKKPDLEFCNRVMAELKAHGVEFRRGSAGGGNQLRQPYLRDMVNENEFKKYPVVEHVHFFGFYIGNYPDLPEEKIRTLCDILNKII</sequence>
<dbReference type="EMBL" id="UINC01003409">
    <property type="protein sequence ID" value="SVA06077.1"/>
    <property type="molecule type" value="Genomic_DNA"/>
</dbReference>
<reference evidence="1" key="1">
    <citation type="submission" date="2018-05" db="EMBL/GenBank/DDBJ databases">
        <authorList>
            <person name="Lanie J.A."/>
            <person name="Ng W.-L."/>
            <person name="Kazmierczak K.M."/>
            <person name="Andrzejewski T.M."/>
            <person name="Davidsen T.M."/>
            <person name="Wayne K.J."/>
            <person name="Tettelin H."/>
            <person name="Glass J.I."/>
            <person name="Rusch D."/>
            <person name="Podicherti R."/>
            <person name="Tsui H.-C.T."/>
            <person name="Winkler M.E."/>
        </authorList>
    </citation>
    <scope>NUCLEOTIDE SEQUENCE</scope>
</reference>
<dbReference type="Gene3D" id="3.90.1150.10">
    <property type="entry name" value="Aspartate Aminotransferase, domain 1"/>
    <property type="match status" value="1"/>
</dbReference>
<protein>
    <recommendedName>
        <fullName evidence="2">CDP-4-keto-6-deoxy-D-glucose-3-dehydrase</fullName>
    </recommendedName>
</protein>
<gene>
    <name evidence="1" type="ORF">METZ01_LOCUS58931</name>
</gene>
<dbReference type="GO" id="GO:0030170">
    <property type="term" value="F:pyridoxal phosphate binding"/>
    <property type="evidence" value="ECO:0007669"/>
    <property type="project" value="TreeGrafter"/>
</dbReference>
<dbReference type="InterPro" id="IPR000653">
    <property type="entry name" value="DegT/StrS_aminotransferase"/>
</dbReference>
<dbReference type="InterPro" id="IPR015421">
    <property type="entry name" value="PyrdxlP-dep_Trfase_major"/>
</dbReference>
<dbReference type="PANTHER" id="PTHR30244:SF34">
    <property type="entry name" value="DTDP-4-AMINO-4,6-DIDEOXYGALACTOSE TRANSAMINASE"/>
    <property type="match status" value="1"/>
</dbReference>
<dbReference type="Gene3D" id="3.40.640.10">
    <property type="entry name" value="Type I PLP-dependent aspartate aminotransferase-like (Major domain)"/>
    <property type="match status" value="1"/>
</dbReference>
<evidence type="ECO:0000313" key="1">
    <source>
        <dbReference type="EMBL" id="SVA06077.1"/>
    </source>
</evidence>
<evidence type="ECO:0008006" key="2">
    <source>
        <dbReference type="Google" id="ProtNLM"/>
    </source>
</evidence>
<dbReference type="PIRSF" id="PIRSF000390">
    <property type="entry name" value="PLP_StrS"/>
    <property type="match status" value="1"/>
</dbReference>
<dbReference type="AlphaFoldDB" id="A0A381SUI0"/>
<proteinExistence type="predicted"/>
<name>A0A381SUI0_9ZZZZ</name>
<dbReference type="GO" id="GO:0000271">
    <property type="term" value="P:polysaccharide biosynthetic process"/>
    <property type="evidence" value="ECO:0007669"/>
    <property type="project" value="TreeGrafter"/>
</dbReference>
<dbReference type="SUPFAM" id="SSF53383">
    <property type="entry name" value="PLP-dependent transferases"/>
    <property type="match status" value="1"/>
</dbReference>
<accession>A0A381SUI0</accession>
<dbReference type="InterPro" id="IPR015422">
    <property type="entry name" value="PyrdxlP-dep_Trfase_small"/>
</dbReference>
<dbReference type="InterPro" id="IPR015424">
    <property type="entry name" value="PyrdxlP-dep_Trfase"/>
</dbReference>